<evidence type="ECO:0000313" key="2">
    <source>
        <dbReference type="EMBL" id="KAG5463018.1"/>
    </source>
</evidence>
<sequence>MPDSTADAREAGKCCRGGDSDRRHDTCGTQTPREAKPLPESRRCRPRLCDTNKSLIQKKNPVFAGGLREFGSADFGSL</sequence>
<keyword evidence="3" id="KW-1185">Reference proteome</keyword>
<proteinExistence type="predicted"/>
<reference evidence="2 3" key="1">
    <citation type="journal article" name="Sci. Rep.">
        <title>Genome-scale phylogenetic analyses confirm Olpidium as the closest living zoosporic fungus to the non-flagellated, terrestrial fungi.</title>
        <authorList>
            <person name="Chang Y."/>
            <person name="Rochon D."/>
            <person name="Sekimoto S."/>
            <person name="Wang Y."/>
            <person name="Chovatia M."/>
            <person name="Sandor L."/>
            <person name="Salamov A."/>
            <person name="Grigoriev I.V."/>
            <person name="Stajich J.E."/>
            <person name="Spatafora J.W."/>
        </authorList>
    </citation>
    <scope>NUCLEOTIDE SEQUENCE [LARGE SCALE GENOMIC DNA]</scope>
    <source>
        <strain evidence="2">S191</strain>
    </source>
</reference>
<protein>
    <submittedName>
        <fullName evidence="2">Uncharacterized protein</fullName>
    </submittedName>
</protein>
<comment type="caution">
    <text evidence="2">The sequence shown here is derived from an EMBL/GenBank/DDBJ whole genome shotgun (WGS) entry which is preliminary data.</text>
</comment>
<feature type="region of interest" description="Disordered" evidence="1">
    <location>
        <begin position="1"/>
        <end position="43"/>
    </location>
</feature>
<gene>
    <name evidence="2" type="ORF">BJ554DRAFT_2333</name>
</gene>
<dbReference type="Proteomes" id="UP000673691">
    <property type="component" value="Unassembled WGS sequence"/>
</dbReference>
<feature type="compositionally biased region" description="Basic and acidic residues" evidence="1">
    <location>
        <begin position="33"/>
        <end position="43"/>
    </location>
</feature>
<accession>A0A8H8A0P3</accession>
<dbReference type="AlphaFoldDB" id="A0A8H8A0P3"/>
<dbReference type="EMBL" id="JAEFCI010001266">
    <property type="protein sequence ID" value="KAG5463018.1"/>
    <property type="molecule type" value="Genomic_DNA"/>
</dbReference>
<name>A0A8H8A0P3_9FUNG</name>
<organism evidence="2 3">
    <name type="scientific">Olpidium bornovanus</name>
    <dbReference type="NCBI Taxonomy" id="278681"/>
    <lineage>
        <taxon>Eukaryota</taxon>
        <taxon>Fungi</taxon>
        <taxon>Fungi incertae sedis</taxon>
        <taxon>Olpidiomycota</taxon>
        <taxon>Olpidiomycotina</taxon>
        <taxon>Olpidiomycetes</taxon>
        <taxon>Olpidiales</taxon>
        <taxon>Olpidiaceae</taxon>
        <taxon>Olpidium</taxon>
    </lineage>
</organism>
<feature type="compositionally biased region" description="Basic and acidic residues" evidence="1">
    <location>
        <begin position="1"/>
        <end position="26"/>
    </location>
</feature>
<evidence type="ECO:0000313" key="3">
    <source>
        <dbReference type="Proteomes" id="UP000673691"/>
    </source>
</evidence>
<evidence type="ECO:0000256" key="1">
    <source>
        <dbReference type="SAM" id="MobiDB-lite"/>
    </source>
</evidence>